<dbReference type="InterPro" id="IPR012677">
    <property type="entry name" value="Nucleotide-bd_a/b_plait_sf"/>
</dbReference>
<dbReference type="InterPro" id="IPR035979">
    <property type="entry name" value="RBD_domain_sf"/>
</dbReference>
<dbReference type="EMBL" id="WJQU01001988">
    <property type="protein sequence ID" value="KAJ6633472.1"/>
    <property type="molecule type" value="Genomic_DNA"/>
</dbReference>
<reference evidence="5" key="1">
    <citation type="submission" date="2022-07" db="EMBL/GenBank/DDBJ databases">
        <authorList>
            <person name="Trinca V."/>
            <person name="Uliana J.V.C."/>
            <person name="Torres T.T."/>
            <person name="Ward R.J."/>
            <person name="Monesi N."/>
        </authorList>
    </citation>
    <scope>NUCLEOTIDE SEQUENCE</scope>
    <source>
        <strain evidence="5">HSMRA1968</strain>
        <tissue evidence="5">Whole embryos</tissue>
    </source>
</reference>
<keyword evidence="6" id="KW-1185">Reference proteome</keyword>
<dbReference type="Proteomes" id="UP001151699">
    <property type="component" value="Unassembled WGS sequence"/>
</dbReference>
<feature type="compositionally biased region" description="Basic and acidic residues" evidence="3">
    <location>
        <begin position="139"/>
        <end position="150"/>
    </location>
</feature>
<feature type="compositionally biased region" description="Gly residues" evidence="3">
    <location>
        <begin position="165"/>
        <end position="175"/>
    </location>
</feature>
<protein>
    <submittedName>
        <fullName evidence="5">Eukaryotic translation initiation factor 4B</fullName>
    </submittedName>
</protein>
<feature type="non-terminal residue" evidence="5">
    <location>
        <position position="1"/>
    </location>
</feature>
<dbReference type="OrthoDB" id="1748655at2759"/>
<dbReference type="PANTHER" id="PTHR23236:SF2">
    <property type="entry name" value="EUKARYOTIC TRANSLATION INITIATION FACTOR 4B"/>
    <property type="match status" value="1"/>
</dbReference>
<feature type="non-terminal residue" evidence="5">
    <location>
        <position position="210"/>
    </location>
</feature>
<accession>A0A9Q0RVG9</accession>
<dbReference type="AlphaFoldDB" id="A0A9Q0RVG9"/>
<evidence type="ECO:0000256" key="2">
    <source>
        <dbReference type="PROSITE-ProRule" id="PRU00176"/>
    </source>
</evidence>
<comment type="caution">
    <text evidence="5">The sequence shown here is derived from an EMBL/GenBank/DDBJ whole genome shotgun (WGS) entry which is preliminary data.</text>
</comment>
<dbReference type="SUPFAM" id="SSF54928">
    <property type="entry name" value="RNA-binding domain, RBD"/>
    <property type="match status" value="1"/>
</dbReference>
<evidence type="ECO:0000313" key="6">
    <source>
        <dbReference type="Proteomes" id="UP001151699"/>
    </source>
</evidence>
<dbReference type="GO" id="GO:0003723">
    <property type="term" value="F:RNA binding"/>
    <property type="evidence" value="ECO:0007669"/>
    <property type="project" value="UniProtKB-UniRule"/>
</dbReference>
<keyword evidence="5" id="KW-0396">Initiation factor</keyword>
<name>A0A9Q0RVG9_9DIPT</name>
<gene>
    <name evidence="5" type="primary">EIF4B</name>
    <name evidence="5" type="ORF">Bhyg_15909</name>
</gene>
<dbReference type="PROSITE" id="PS50102">
    <property type="entry name" value="RRM"/>
    <property type="match status" value="1"/>
</dbReference>
<evidence type="ECO:0000259" key="4">
    <source>
        <dbReference type="PROSITE" id="PS50102"/>
    </source>
</evidence>
<dbReference type="Gene3D" id="3.30.70.330">
    <property type="match status" value="1"/>
</dbReference>
<dbReference type="InterPro" id="IPR000504">
    <property type="entry name" value="RRM_dom"/>
</dbReference>
<dbReference type="GO" id="GO:0003743">
    <property type="term" value="F:translation initiation factor activity"/>
    <property type="evidence" value="ECO:0007669"/>
    <property type="project" value="UniProtKB-KW"/>
</dbReference>
<feature type="domain" description="RRM" evidence="4">
    <location>
        <begin position="69"/>
        <end position="146"/>
    </location>
</feature>
<proteinExistence type="predicted"/>
<keyword evidence="1 2" id="KW-0694">RNA-binding</keyword>
<feature type="compositionally biased region" description="Pro residues" evidence="3">
    <location>
        <begin position="201"/>
        <end position="210"/>
    </location>
</feature>
<evidence type="ECO:0000256" key="3">
    <source>
        <dbReference type="SAM" id="MobiDB-lite"/>
    </source>
</evidence>
<dbReference type="Pfam" id="PF00076">
    <property type="entry name" value="RRM_1"/>
    <property type="match status" value="1"/>
</dbReference>
<feature type="compositionally biased region" description="Basic and acidic residues" evidence="3">
    <location>
        <begin position="178"/>
        <end position="200"/>
    </location>
</feature>
<sequence>KKTKRAKGITLQEFIAEGKPINSSQVTKSVGSWADAVEEEECRPPQTFSLPTAPRASRVFDYVPENAPYTAYLTRLPFDANREDIEDFFSDLHITDIKLPREDDNSSKNRGFAYVEFAERGDLVAAISIPDPTLMNRRFKIDLPDEEQGKRGGGGGRDGREDNDGGGLGRRGGYGYSNRDRHRDPSPETGNWREKLRPRSDSPPPERYPK</sequence>
<organism evidence="5 6">
    <name type="scientific">Pseudolycoriella hygida</name>
    <dbReference type="NCBI Taxonomy" id="35572"/>
    <lineage>
        <taxon>Eukaryota</taxon>
        <taxon>Metazoa</taxon>
        <taxon>Ecdysozoa</taxon>
        <taxon>Arthropoda</taxon>
        <taxon>Hexapoda</taxon>
        <taxon>Insecta</taxon>
        <taxon>Pterygota</taxon>
        <taxon>Neoptera</taxon>
        <taxon>Endopterygota</taxon>
        <taxon>Diptera</taxon>
        <taxon>Nematocera</taxon>
        <taxon>Sciaroidea</taxon>
        <taxon>Sciaridae</taxon>
        <taxon>Pseudolycoriella</taxon>
    </lineage>
</organism>
<evidence type="ECO:0000256" key="1">
    <source>
        <dbReference type="ARBA" id="ARBA00022884"/>
    </source>
</evidence>
<feature type="region of interest" description="Disordered" evidence="3">
    <location>
        <begin position="138"/>
        <end position="210"/>
    </location>
</feature>
<keyword evidence="5" id="KW-0648">Protein biosynthesis</keyword>
<dbReference type="SMART" id="SM00360">
    <property type="entry name" value="RRM"/>
    <property type="match status" value="1"/>
</dbReference>
<dbReference type="PANTHER" id="PTHR23236">
    <property type="entry name" value="EUKARYOTIC TRANSLATION INITIATION FACTOR 4B/4H"/>
    <property type="match status" value="1"/>
</dbReference>
<evidence type="ECO:0000313" key="5">
    <source>
        <dbReference type="EMBL" id="KAJ6633472.1"/>
    </source>
</evidence>